<dbReference type="InterPro" id="IPR013783">
    <property type="entry name" value="Ig-like_fold"/>
</dbReference>
<dbReference type="SMART" id="SM00089">
    <property type="entry name" value="PKD"/>
    <property type="match status" value="2"/>
</dbReference>
<feature type="domain" description="PKD" evidence="1">
    <location>
        <begin position="689"/>
        <end position="746"/>
    </location>
</feature>
<reference evidence="2 3" key="1">
    <citation type="submission" date="2018-09" db="EMBL/GenBank/DDBJ databases">
        <title>Genomic Encyclopedia of Archaeal and Bacterial Type Strains, Phase II (KMG-II): from individual species to whole genera.</title>
        <authorList>
            <person name="Goeker M."/>
        </authorList>
    </citation>
    <scope>NUCLEOTIDE SEQUENCE [LARGE SCALE GENOMIC DNA]</scope>
    <source>
        <strain evidence="2 3">DSM 13151</strain>
    </source>
</reference>
<dbReference type="OrthoDB" id="8638at2157"/>
<dbReference type="RefSeq" id="WP_170155615.1">
    <property type="nucleotide sequence ID" value="NZ_RAPO01000004.1"/>
</dbReference>
<proteinExistence type="predicted"/>
<dbReference type="Proteomes" id="UP000283805">
    <property type="component" value="Unassembled WGS sequence"/>
</dbReference>
<gene>
    <name evidence="2" type="ORF">ATJ93_4087</name>
</gene>
<dbReference type="Pfam" id="PF14200">
    <property type="entry name" value="RicinB_lectin_2"/>
    <property type="match status" value="1"/>
</dbReference>
<name>A0A3R7KJ84_9EURY</name>
<protein>
    <submittedName>
        <fullName evidence="2">PKD repeat protein</fullName>
    </submittedName>
</protein>
<sequence>MSSQRYRREILSGMAAGSTAAVVSGVATASHGQGNARGNGKQKHGSKRQAEALDRGLVAVPSGDGVLVRWRLLGTEPRDLGFHVYRDGERLNNKPITESTNYFDPDGTTDSTYAVRAVGNGRASGRKDGDRKPGMSESVEVWDEQYKEIPLNKPDPVEGEDGETVTYHANDASVADLTGDGTLDIVQKWTPSNQKDPSQSGHTSDVLFDAYTIEGEHLWRINLGQNVRAGAHYTQFLVYDFDGDGKSEFVVRTADGTEDGVGNVIGDPDADWTNDDGYVLEGPEYLTVFDGETGEELATEEFQPARGDPCQWGDCYGNRVDRFLAGTAYLDGERPSIVFTRGYYEKTMLAAWDFRQGDLELRWLFDSEDGNEDYEGKGAHSLATADVDGDGKDEIVFGGAVIDHDGTGLHTTTMANPDAQHCGDFLPDREGLEILVPAEYPPEGEPSLSMRDAETGEYIWAVRNGEDVGRALVADIDPRYSGAEAWGGEPLSSDGVGTYSARGEQISETPINSINSAIWWTGDLHRELLDHDFLGWDEGYGVGWIKKWNPETEELDLLKSFEGTRSNNSSKGNPCLSGDILGDWREEVIWRAEDSSHLRLYATPHETDTRLYTLLHDPQYRTGIARQNVGYNQPPWPSFFLGHGMDDPPKPNIMTSFEPAGHDRLAEISASETDATPCDQIEFEAVDLTGNGNKVRSLTWEFGDDTTATGWSVSHTYDELGTYPVKLTVTAKNGETTTDFETITITEAEPLARAVPSATRVDVGESIDFEAEDVSGDEESIDTLTWEFGDGTTATGWSATHSYDGPGEYTVTLNATAESGCTTSYSETITVDLTEGTYRLTSQLNSDDIVMSADGELADGANVYNDTVGEASGQTWRVIELEDGIYRIAAADNEDLVLEAADGGTDTGTNLELGQWEGADYQKFAAVPESGTGYTLEPTHANLAADVWERDPDPGADIRHWNVTGAENQLFAFIDPDGD</sequence>
<dbReference type="PROSITE" id="PS50093">
    <property type="entry name" value="PKD"/>
    <property type="match status" value="2"/>
</dbReference>
<comment type="caution">
    <text evidence="2">The sequence shown here is derived from an EMBL/GenBank/DDBJ whole genome shotgun (WGS) entry which is preliminary data.</text>
</comment>
<organism evidence="2 3">
    <name type="scientific">Halopiger aswanensis</name>
    <dbReference type="NCBI Taxonomy" id="148449"/>
    <lineage>
        <taxon>Archaea</taxon>
        <taxon>Methanobacteriati</taxon>
        <taxon>Methanobacteriota</taxon>
        <taxon>Stenosarchaea group</taxon>
        <taxon>Halobacteria</taxon>
        <taxon>Halobacteriales</taxon>
        <taxon>Natrialbaceae</taxon>
        <taxon>Halopiger</taxon>
    </lineage>
</organism>
<evidence type="ECO:0000259" key="1">
    <source>
        <dbReference type="PROSITE" id="PS50093"/>
    </source>
</evidence>
<dbReference type="InterPro" id="IPR049366">
    <property type="entry name" value="RGL11_C"/>
</dbReference>
<dbReference type="InterPro" id="IPR041624">
    <property type="entry name" value="RGI_lyase"/>
</dbReference>
<dbReference type="PANTHER" id="PTHR43118:SF1">
    <property type="entry name" value="RHAMNOGALACTURONAN LYASE (EUROFUNG)"/>
    <property type="match status" value="1"/>
</dbReference>
<dbReference type="SUPFAM" id="SSF49299">
    <property type="entry name" value="PKD domain"/>
    <property type="match status" value="2"/>
</dbReference>
<dbReference type="InterPro" id="IPR000772">
    <property type="entry name" value="Ricin_B_lectin"/>
</dbReference>
<dbReference type="Pfam" id="PF21348">
    <property type="entry name" value="RGL11_C"/>
    <property type="match status" value="1"/>
</dbReference>
<dbReference type="Gene3D" id="2.60.40.10">
    <property type="entry name" value="Immunoglobulins"/>
    <property type="match status" value="3"/>
</dbReference>
<dbReference type="EMBL" id="RAPO01000004">
    <property type="protein sequence ID" value="RKD89255.1"/>
    <property type="molecule type" value="Genomic_DNA"/>
</dbReference>
<dbReference type="CDD" id="cd00161">
    <property type="entry name" value="beta-trefoil_Ricin-like"/>
    <property type="match status" value="1"/>
</dbReference>
<dbReference type="Gene3D" id="2.80.10.50">
    <property type="match status" value="1"/>
</dbReference>
<dbReference type="InterPro" id="IPR028994">
    <property type="entry name" value="Integrin_alpha_N"/>
</dbReference>
<dbReference type="PROSITE" id="PS51318">
    <property type="entry name" value="TAT"/>
    <property type="match status" value="1"/>
</dbReference>
<dbReference type="CDD" id="cd10318">
    <property type="entry name" value="RGL11"/>
    <property type="match status" value="1"/>
</dbReference>
<dbReference type="SUPFAM" id="SSF50370">
    <property type="entry name" value="Ricin B-like lectins"/>
    <property type="match status" value="1"/>
</dbReference>
<dbReference type="InterPro" id="IPR034641">
    <property type="entry name" value="RGL11"/>
</dbReference>
<keyword evidence="3" id="KW-1185">Reference proteome</keyword>
<dbReference type="PANTHER" id="PTHR43118">
    <property type="entry name" value="RHAMNOGALACTURONAN LYASE (EUROFUNG)"/>
    <property type="match status" value="1"/>
</dbReference>
<evidence type="ECO:0000313" key="3">
    <source>
        <dbReference type="Proteomes" id="UP000283805"/>
    </source>
</evidence>
<dbReference type="InterPro" id="IPR035992">
    <property type="entry name" value="Ricin_B-like_lectins"/>
</dbReference>
<dbReference type="AlphaFoldDB" id="A0A3R7KJ84"/>
<accession>A0A3R7KJ84</accession>
<dbReference type="Pfam" id="PF18911">
    <property type="entry name" value="PKD_4"/>
    <property type="match status" value="2"/>
</dbReference>
<dbReference type="Pfam" id="PF18370">
    <property type="entry name" value="RGI_lyase"/>
    <property type="match status" value="1"/>
</dbReference>
<dbReference type="InterPro" id="IPR022409">
    <property type="entry name" value="PKD/Chitinase_dom"/>
</dbReference>
<dbReference type="InterPro" id="IPR000601">
    <property type="entry name" value="PKD_dom"/>
</dbReference>
<dbReference type="InterPro" id="IPR006311">
    <property type="entry name" value="TAT_signal"/>
</dbReference>
<feature type="domain" description="PKD" evidence="1">
    <location>
        <begin position="750"/>
        <end position="838"/>
    </location>
</feature>
<dbReference type="SUPFAM" id="SSF69318">
    <property type="entry name" value="Integrin alpha N-terminal domain"/>
    <property type="match status" value="1"/>
</dbReference>
<evidence type="ECO:0000313" key="2">
    <source>
        <dbReference type="EMBL" id="RKD89255.1"/>
    </source>
</evidence>
<dbReference type="InterPro" id="IPR035986">
    <property type="entry name" value="PKD_dom_sf"/>
</dbReference>
<dbReference type="CDD" id="cd00146">
    <property type="entry name" value="PKD"/>
    <property type="match status" value="2"/>
</dbReference>